<evidence type="ECO:0000256" key="2">
    <source>
        <dbReference type="ARBA" id="ARBA00004496"/>
    </source>
</evidence>
<dbReference type="RefSeq" id="WP_138188855.1">
    <property type="nucleotide sequence ID" value="NZ_LS992241.1"/>
</dbReference>
<evidence type="ECO:0000256" key="12">
    <source>
        <dbReference type="HAMAP-Rule" id="MF_01014"/>
    </source>
</evidence>
<evidence type="ECO:0000313" key="15">
    <source>
        <dbReference type="EMBL" id="SYX87176.1"/>
    </source>
</evidence>
<keyword evidence="10 12" id="KW-0413">Isomerase</keyword>
<evidence type="ECO:0000256" key="13">
    <source>
        <dbReference type="RuleBase" id="RU003657"/>
    </source>
</evidence>
<dbReference type="EC" id="5.3.1.16" evidence="5 12"/>
<comment type="pathway">
    <text evidence="3 12 14">Amino-acid biosynthesis; L-histidine biosynthesis; L-histidine from 5-phospho-alpha-D-ribose 1-diphosphate: step 4/9.</text>
</comment>
<dbReference type="Proteomes" id="UP000304148">
    <property type="component" value="Chromosome"/>
</dbReference>
<accession>A0A383RLJ3</accession>
<keyword evidence="8 12" id="KW-0028">Amino-acid biosynthesis</keyword>
<dbReference type="CDD" id="cd04732">
    <property type="entry name" value="HisA"/>
    <property type="match status" value="1"/>
</dbReference>
<comment type="similarity">
    <text evidence="4 12 13">Belongs to the HisA/HisF family.</text>
</comment>
<evidence type="ECO:0000313" key="16">
    <source>
        <dbReference type="Proteomes" id="UP000304148"/>
    </source>
</evidence>
<evidence type="ECO:0000256" key="7">
    <source>
        <dbReference type="ARBA" id="ARBA00022490"/>
    </source>
</evidence>
<keyword evidence="7 12" id="KW-0963">Cytoplasm</keyword>
<evidence type="ECO:0000256" key="8">
    <source>
        <dbReference type="ARBA" id="ARBA00022605"/>
    </source>
</evidence>
<evidence type="ECO:0000256" key="14">
    <source>
        <dbReference type="RuleBase" id="RU003658"/>
    </source>
</evidence>
<dbReference type="InterPro" id="IPR023016">
    <property type="entry name" value="HisA/PriA"/>
</dbReference>
<dbReference type="GO" id="GO:0005737">
    <property type="term" value="C:cytoplasm"/>
    <property type="evidence" value="ECO:0007669"/>
    <property type="project" value="UniProtKB-SubCell"/>
</dbReference>
<dbReference type="Gene3D" id="3.20.20.70">
    <property type="entry name" value="Aldolase class I"/>
    <property type="match status" value="1"/>
</dbReference>
<dbReference type="InterPro" id="IPR011060">
    <property type="entry name" value="RibuloseP-bd_barrel"/>
</dbReference>
<dbReference type="AlphaFoldDB" id="A0A383RLJ3"/>
<dbReference type="NCBIfam" id="TIGR00007">
    <property type="entry name" value="1-(5-phosphoribosyl)-5-[(5-phosphoribosylamino)methylideneamino]imidazole-4-carboxamide isomerase"/>
    <property type="match status" value="1"/>
</dbReference>
<gene>
    <name evidence="12 15" type="primary">hisA</name>
    <name evidence="15" type="ORF">PBLR_15606</name>
</gene>
<dbReference type="GO" id="GO:0000105">
    <property type="term" value="P:L-histidine biosynthetic process"/>
    <property type="evidence" value="ECO:0007669"/>
    <property type="project" value="UniProtKB-UniRule"/>
</dbReference>
<feature type="active site" description="Proton acceptor" evidence="12">
    <location>
        <position position="11"/>
    </location>
</feature>
<dbReference type="PANTHER" id="PTHR43090">
    <property type="entry name" value="1-(5-PHOSPHORIBOSYL)-5-[(5-PHOSPHORIBOSYLAMINO)METHYLIDENEAMINO] IMIDAZOLE-4-CARBOXAMIDE ISOMERASE"/>
    <property type="match status" value="1"/>
</dbReference>
<dbReference type="InterPro" id="IPR044524">
    <property type="entry name" value="Isoase_HisA-like"/>
</dbReference>
<dbReference type="UniPathway" id="UPA00031">
    <property type="reaction ID" value="UER00009"/>
</dbReference>
<name>A0A383RLJ3_PAEAL</name>
<comment type="catalytic activity">
    <reaction evidence="1 12 14">
        <text>1-(5-phospho-beta-D-ribosyl)-5-[(5-phospho-beta-D-ribosylamino)methylideneamino]imidazole-4-carboxamide = 5-[(5-phospho-1-deoxy-D-ribulos-1-ylimino)methylamino]-1-(5-phospho-beta-D-ribosyl)imidazole-4-carboxamide</text>
        <dbReference type="Rhea" id="RHEA:15469"/>
        <dbReference type="ChEBI" id="CHEBI:58435"/>
        <dbReference type="ChEBI" id="CHEBI:58525"/>
        <dbReference type="EC" id="5.3.1.16"/>
    </reaction>
</comment>
<dbReference type="GO" id="GO:0000162">
    <property type="term" value="P:L-tryptophan biosynthetic process"/>
    <property type="evidence" value="ECO:0007669"/>
    <property type="project" value="TreeGrafter"/>
</dbReference>
<dbReference type="InterPro" id="IPR006062">
    <property type="entry name" value="His_biosynth"/>
</dbReference>
<protein>
    <recommendedName>
        <fullName evidence="6 12">1-(5-phosphoribosyl)-5-[(5-phosphoribosylamino)methylideneamino] imidazole-4-carboxamide isomerase</fullName>
        <ecNumber evidence="5 12">5.3.1.16</ecNumber>
    </recommendedName>
    <alternativeName>
        <fullName evidence="11 12">Phosphoribosylformimino-5-aminoimidazole carboxamide ribotide isomerase</fullName>
    </alternativeName>
</protein>
<evidence type="ECO:0000256" key="10">
    <source>
        <dbReference type="ARBA" id="ARBA00023235"/>
    </source>
</evidence>
<dbReference type="SUPFAM" id="SSF51366">
    <property type="entry name" value="Ribulose-phoshate binding barrel"/>
    <property type="match status" value="1"/>
</dbReference>
<evidence type="ECO:0000256" key="9">
    <source>
        <dbReference type="ARBA" id="ARBA00023102"/>
    </source>
</evidence>
<dbReference type="FunFam" id="3.20.20.70:FF:000009">
    <property type="entry name" value="1-(5-phosphoribosyl)-5-[(5-phosphoribosylamino)methylideneamino] imidazole-4-carboxamide isomerase"/>
    <property type="match status" value="1"/>
</dbReference>
<dbReference type="InterPro" id="IPR006063">
    <property type="entry name" value="HisA_bact_arch"/>
</dbReference>
<dbReference type="EMBL" id="LS992241">
    <property type="protein sequence ID" value="SYX87176.1"/>
    <property type="molecule type" value="Genomic_DNA"/>
</dbReference>
<dbReference type="InterPro" id="IPR013785">
    <property type="entry name" value="Aldolase_TIM"/>
</dbReference>
<dbReference type="Pfam" id="PF00977">
    <property type="entry name" value="His_biosynth"/>
    <property type="match status" value="1"/>
</dbReference>
<evidence type="ECO:0000256" key="3">
    <source>
        <dbReference type="ARBA" id="ARBA00005133"/>
    </source>
</evidence>
<dbReference type="GO" id="GO:0003949">
    <property type="term" value="F:1-(5-phosphoribosyl)-5-[(5-phosphoribosylamino)methylideneamino]imidazole-4-carboxamide isomerase activity"/>
    <property type="evidence" value="ECO:0007669"/>
    <property type="project" value="UniProtKB-UniRule"/>
</dbReference>
<evidence type="ECO:0000256" key="11">
    <source>
        <dbReference type="ARBA" id="ARBA00030547"/>
    </source>
</evidence>
<feature type="active site" description="Proton donor" evidence="12">
    <location>
        <position position="132"/>
    </location>
</feature>
<keyword evidence="9 12" id="KW-0368">Histidine biosynthesis</keyword>
<dbReference type="PANTHER" id="PTHR43090:SF2">
    <property type="entry name" value="1-(5-PHOSPHORIBOSYL)-5-[(5-PHOSPHORIBOSYLAMINO)METHYLIDENEAMINO] IMIDAZOLE-4-CARBOXAMIDE ISOMERASE"/>
    <property type="match status" value="1"/>
</dbReference>
<reference evidence="16" key="1">
    <citation type="submission" date="2018-08" db="EMBL/GenBank/DDBJ databases">
        <authorList>
            <person name="Chevrot R."/>
        </authorList>
    </citation>
    <scope>NUCLEOTIDE SEQUENCE [LARGE SCALE GENOMIC DNA]</scope>
</reference>
<evidence type="ECO:0000256" key="1">
    <source>
        <dbReference type="ARBA" id="ARBA00000901"/>
    </source>
</evidence>
<evidence type="ECO:0000256" key="4">
    <source>
        <dbReference type="ARBA" id="ARBA00009667"/>
    </source>
</evidence>
<dbReference type="HAMAP" id="MF_01014">
    <property type="entry name" value="HisA"/>
    <property type="match status" value="1"/>
</dbReference>
<organism evidence="15 16">
    <name type="scientific">Paenibacillus alvei</name>
    <name type="common">Bacillus alvei</name>
    <dbReference type="NCBI Taxonomy" id="44250"/>
    <lineage>
        <taxon>Bacteria</taxon>
        <taxon>Bacillati</taxon>
        <taxon>Bacillota</taxon>
        <taxon>Bacilli</taxon>
        <taxon>Bacillales</taxon>
        <taxon>Paenibacillaceae</taxon>
        <taxon>Paenibacillus</taxon>
    </lineage>
</organism>
<comment type="subcellular location">
    <subcellularLocation>
        <location evidence="2 12 14">Cytoplasm</location>
    </subcellularLocation>
</comment>
<proteinExistence type="inferred from homology"/>
<evidence type="ECO:0000256" key="6">
    <source>
        <dbReference type="ARBA" id="ARBA00018464"/>
    </source>
</evidence>
<evidence type="ECO:0000256" key="5">
    <source>
        <dbReference type="ARBA" id="ARBA00012550"/>
    </source>
</evidence>
<sequence length="247" mass="25929">MAAFTIYPAIDIRGGKCVRLVQGDYGQETVYDERPVEVAQRWDADGASWIHLVDLDGAKEGRPINTELIGEIARSVAVPVQVGGGLRTLEDIEQMLEAGAARVILGTAAIEDRGFVETVLGKYGDNIAIGIDARNGLVATRGWLETSEVKADVLATELAAAGAKTFIFTDISRDGMMKGPNIEAIVQLAKVSGQTVIASGGVSSMDDIHALSKYAVDGVGGAIIGKALYTGSIDLADAVRLEAALRS</sequence>